<dbReference type="VEuPathDB" id="FungiDB:RhiirA1_536596"/>
<feature type="non-terminal residue" evidence="1">
    <location>
        <position position="126"/>
    </location>
</feature>
<protein>
    <submittedName>
        <fullName evidence="1">Uncharacterized protein</fullName>
    </submittedName>
</protein>
<gene>
    <name evidence="1" type="ORF">RhiirA4_445866</name>
    <name evidence="2" type="ORF">RhiirA4_449521</name>
</gene>
<keyword evidence="3" id="KW-1185">Reference proteome</keyword>
<reference evidence="1 3" key="1">
    <citation type="submission" date="2015-10" db="EMBL/GenBank/DDBJ databases">
        <title>Genome analyses suggest a sexual origin of heterokaryosis in a supposedly ancient asexual fungus.</title>
        <authorList>
            <person name="Ropars J."/>
            <person name="Sedzielewska K."/>
            <person name="Noel J."/>
            <person name="Charron P."/>
            <person name="Farinelli L."/>
            <person name="Marton T."/>
            <person name="Kruger M."/>
            <person name="Pelin A."/>
            <person name="Brachmann A."/>
            <person name="Corradi N."/>
        </authorList>
    </citation>
    <scope>NUCLEOTIDE SEQUENCE [LARGE SCALE GENOMIC DNA]</scope>
    <source>
        <strain evidence="1 3">A4</strain>
    </source>
</reference>
<evidence type="ECO:0000313" key="2">
    <source>
        <dbReference type="EMBL" id="PKY59650.1"/>
    </source>
</evidence>
<dbReference type="AlphaFoldDB" id="A0A2I1GS22"/>
<name>A0A2I1GS22_9GLOM</name>
<proteinExistence type="predicted"/>
<accession>A0A2I1GS22</accession>
<organism evidence="1 3">
    <name type="scientific">Rhizophagus irregularis</name>
    <dbReference type="NCBI Taxonomy" id="588596"/>
    <lineage>
        <taxon>Eukaryota</taxon>
        <taxon>Fungi</taxon>
        <taxon>Fungi incertae sedis</taxon>
        <taxon>Mucoromycota</taxon>
        <taxon>Glomeromycotina</taxon>
        <taxon>Glomeromycetes</taxon>
        <taxon>Glomerales</taxon>
        <taxon>Glomeraceae</taxon>
        <taxon>Rhizophagus</taxon>
    </lineage>
</organism>
<evidence type="ECO:0000313" key="1">
    <source>
        <dbReference type="EMBL" id="PKY49448.1"/>
    </source>
</evidence>
<sequence>MTDVDIGHMIGDQEHNKVTLQLDDYDLMKLWKIDISKFKPDFIEEQIKKEEVEELNPFNYLSNYFSDQAAADKSIIATTASLSRDIITKSIMSLVNLAEAYLENVHETYDWLKSLRRSSNKIATRK</sequence>
<evidence type="ECO:0000313" key="3">
    <source>
        <dbReference type="Proteomes" id="UP000234323"/>
    </source>
</evidence>
<dbReference type="VEuPathDB" id="FungiDB:RhiirFUN_003804"/>
<dbReference type="VEuPathDB" id="FungiDB:FUN_021876"/>
<dbReference type="Proteomes" id="UP000234323">
    <property type="component" value="Unassembled WGS sequence"/>
</dbReference>
<comment type="caution">
    <text evidence="1">The sequence shown here is derived from an EMBL/GenBank/DDBJ whole genome shotgun (WGS) entry which is preliminary data.</text>
</comment>
<dbReference type="EMBL" id="LLXI01000743">
    <property type="protein sequence ID" value="PKY49448.1"/>
    <property type="molecule type" value="Genomic_DNA"/>
</dbReference>
<dbReference type="EMBL" id="LLXI01003684">
    <property type="protein sequence ID" value="PKY59650.1"/>
    <property type="molecule type" value="Genomic_DNA"/>
</dbReference>